<dbReference type="AlphaFoldDB" id="A0A9Q0QTU8"/>
<evidence type="ECO:0000313" key="2">
    <source>
        <dbReference type="EMBL" id="KAJ4971625.1"/>
    </source>
</evidence>
<evidence type="ECO:0000256" key="1">
    <source>
        <dbReference type="SAM" id="MobiDB-lite"/>
    </source>
</evidence>
<gene>
    <name evidence="2" type="ORF">NE237_004724</name>
</gene>
<comment type="caution">
    <text evidence="2">The sequence shown here is derived from an EMBL/GenBank/DDBJ whole genome shotgun (WGS) entry which is preliminary data.</text>
</comment>
<accession>A0A9Q0QTU8</accession>
<protein>
    <submittedName>
        <fullName evidence="2">Uncharacterized protein</fullName>
    </submittedName>
</protein>
<organism evidence="2 3">
    <name type="scientific">Protea cynaroides</name>
    <dbReference type="NCBI Taxonomy" id="273540"/>
    <lineage>
        <taxon>Eukaryota</taxon>
        <taxon>Viridiplantae</taxon>
        <taxon>Streptophyta</taxon>
        <taxon>Embryophyta</taxon>
        <taxon>Tracheophyta</taxon>
        <taxon>Spermatophyta</taxon>
        <taxon>Magnoliopsida</taxon>
        <taxon>Proteales</taxon>
        <taxon>Proteaceae</taxon>
        <taxon>Protea</taxon>
    </lineage>
</organism>
<feature type="region of interest" description="Disordered" evidence="1">
    <location>
        <begin position="1"/>
        <end position="22"/>
    </location>
</feature>
<sequence>MVSANSPMPVRIGDDSDSPTDTSPYLRLVPVLFAEHKQTDPQDSLLHPLITPNQTTLQHQIHSPYLPESLQVSHLCQNLSAFQRKSLAGKETSQLDAHLKIPAAHLPF</sequence>
<dbReference type="Proteomes" id="UP001141806">
    <property type="component" value="Unassembled WGS sequence"/>
</dbReference>
<evidence type="ECO:0000313" key="3">
    <source>
        <dbReference type="Proteomes" id="UP001141806"/>
    </source>
</evidence>
<reference evidence="2" key="1">
    <citation type="journal article" date="2023" name="Plant J.">
        <title>The genome of the king protea, Protea cynaroides.</title>
        <authorList>
            <person name="Chang J."/>
            <person name="Duong T.A."/>
            <person name="Schoeman C."/>
            <person name="Ma X."/>
            <person name="Roodt D."/>
            <person name="Barker N."/>
            <person name="Li Z."/>
            <person name="Van de Peer Y."/>
            <person name="Mizrachi E."/>
        </authorList>
    </citation>
    <scope>NUCLEOTIDE SEQUENCE</scope>
    <source>
        <tissue evidence="2">Young leaves</tissue>
    </source>
</reference>
<name>A0A9Q0QTU8_9MAGN</name>
<keyword evidence="3" id="KW-1185">Reference proteome</keyword>
<dbReference type="EMBL" id="JAMYWD010000005">
    <property type="protein sequence ID" value="KAJ4971625.1"/>
    <property type="molecule type" value="Genomic_DNA"/>
</dbReference>
<proteinExistence type="predicted"/>